<evidence type="ECO:0000313" key="3">
    <source>
        <dbReference type="EMBL" id="MRH74147.1"/>
    </source>
</evidence>
<dbReference type="Gene3D" id="3.90.226.10">
    <property type="entry name" value="2-enoyl-CoA Hydratase, Chain A, domain 1"/>
    <property type="match status" value="1"/>
</dbReference>
<dbReference type="InterPro" id="IPR001753">
    <property type="entry name" value="Enoyl-CoA_hydra/iso"/>
</dbReference>
<evidence type="ECO:0000256" key="1">
    <source>
        <dbReference type="ARBA" id="ARBA00005254"/>
    </source>
</evidence>
<evidence type="ECO:0000313" key="5">
    <source>
        <dbReference type="Proteomes" id="UP000439314"/>
    </source>
</evidence>
<dbReference type="InterPro" id="IPR029045">
    <property type="entry name" value="ClpP/crotonase-like_dom_sf"/>
</dbReference>
<dbReference type="RefSeq" id="WP_017908735.1">
    <property type="nucleotide sequence ID" value="NZ_WJPM01000003.1"/>
</dbReference>
<name>A0A6N7QAL9_9XANT</name>
<dbReference type="GO" id="GO:0003824">
    <property type="term" value="F:catalytic activity"/>
    <property type="evidence" value="ECO:0007669"/>
    <property type="project" value="UniProtKB-ARBA"/>
</dbReference>
<dbReference type="EMBL" id="WJPM01000003">
    <property type="protein sequence ID" value="MRH74147.1"/>
    <property type="molecule type" value="Genomic_DNA"/>
</dbReference>
<gene>
    <name evidence="2" type="ORF">GIY21_05870</name>
    <name evidence="3" type="ORF">GIY22_05860</name>
</gene>
<proteinExistence type="inferred from homology"/>
<evidence type="ECO:0000313" key="4">
    <source>
        <dbReference type="Proteomes" id="UP000437931"/>
    </source>
</evidence>
<dbReference type="Pfam" id="PF00378">
    <property type="entry name" value="ECH_1"/>
    <property type="match status" value="1"/>
</dbReference>
<dbReference type="EMBL" id="WJPN01000003">
    <property type="protein sequence ID" value="MRG99815.1"/>
    <property type="molecule type" value="Genomic_DNA"/>
</dbReference>
<dbReference type="PANTHER" id="PTHR11941">
    <property type="entry name" value="ENOYL-COA HYDRATASE-RELATED"/>
    <property type="match status" value="1"/>
</dbReference>
<dbReference type="AlphaFoldDB" id="A0A6N7QAL9"/>
<dbReference type="PANTHER" id="PTHR11941:SF54">
    <property type="entry name" value="ENOYL-COA HYDRATASE, MITOCHONDRIAL"/>
    <property type="match status" value="1"/>
</dbReference>
<reference evidence="4 5" key="1">
    <citation type="submission" date="2019-11" db="EMBL/GenBank/DDBJ databases">
        <title>First report of rice panicle blight caused by Xanthomonas sp. in Iran.</title>
        <authorList>
            <person name="Mirghasempour S.A."/>
            <person name="Huang S."/>
            <person name="Brady C.L."/>
            <person name="Studholme D.J."/>
        </authorList>
    </citation>
    <scope>NUCLEOTIDE SEQUENCE [LARGE SCALE GENOMIC DNA]</scope>
    <source>
        <strain evidence="2 5">ASD011</strain>
        <strain evidence="4">SAM114</strain>
    </source>
</reference>
<evidence type="ECO:0000313" key="2">
    <source>
        <dbReference type="EMBL" id="MRG99815.1"/>
    </source>
</evidence>
<dbReference type="Proteomes" id="UP000439314">
    <property type="component" value="Unassembled WGS sequence"/>
</dbReference>
<keyword evidence="4" id="KW-1185">Reference proteome</keyword>
<dbReference type="NCBIfam" id="NF006452">
    <property type="entry name" value="PRK08788.1"/>
    <property type="match status" value="1"/>
</dbReference>
<accession>A0A6N7QAL9</accession>
<organism evidence="2 5">
    <name type="scientific">Xanthomonas sontii</name>
    <dbReference type="NCBI Taxonomy" id="2650745"/>
    <lineage>
        <taxon>Bacteria</taxon>
        <taxon>Pseudomonadati</taxon>
        <taxon>Pseudomonadota</taxon>
        <taxon>Gammaproteobacteria</taxon>
        <taxon>Lysobacterales</taxon>
        <taxon>Lysobacteraceae</taxon>
        <taxon>Xanthomonas</taxon>
    </lineage>
</organism>
<comment type="similarity">
    <text evidence="1">Belongs to the enoyl-CoA hydratase/isomerase family.</text>
</comment>
<dbReference type="CDD" id="cd06558">
    <property type="entry name" value="crotonase-like"/>
    <property type="match status" value="1"/>
</dbReference>
<dbReference type="GO" id="GO:0006635">
    <property type="term" value="P:fatty acid beta-oxidation"/>
    <property type="evidence" value="ECO:0007669"/>
    <property type="project" value="TreeGrafter"/>
</dbReference>
<comment type="caution">
    <text evidence="2">The sequence shown here is derived from an EMBL/GenBank/DDBJ whole genome shotgun (WGS) entry which is preliminary data.</text>
</comment>
<sequence length="289" mass="31937">MSTIDTLPRTRAYSSIRIDADGDDDSHWLYMHANPQLGTRPCFHSQMLDDVLAALEVMTTRSQAPRKSALQHLVIASDANVFNLGGDLALFSDLIRRKDRAQLLDYAYRCVSGVHQLHRGLSGDVRTIALLQGDTLGGGLEMALACHTIVAEEGVTMGLPEAIFGLIPGMGAYSFLCKRVAPHVAERIILSADLYSSEQMHAMGIVDVLVPRNQGIDRVKQLIHDQRRNPQSYLAMNAVRNLAQPVTLQELQAITDIWVDSALALDEKSLRTMDRLVRAQTRRARDVAA</sequence>
<dbReference type="SUPFAM" id="SSF52096">
    <property type="entry name" value="ClpP/crotonase"/>
    <property type="match status" value="1"/>
</dbReference>
<protein>
    <submittedName>
        <fullName evidence="2">Enoyl-CoA hydratase</fullName>
    </submittedName>
</protein>
<dbReference type="Gene3D" id="6.20.390.30">
    <property type="match status" value="1"/>
</dbReference>
<reference evidence="3" key="2">
    <citation type="journal article" date="2020" name="Plant Dis.">
        <title>A Grain Rot of Rice in Iran Caused by a Xanthomonas Strain Closely Related to X. sacchari.</title>
        <authorList>
            <person name="Mirghasempour S.A."/>
            <person name="Huang S."/>
            <person name="Studholme D.J."/>
            <person name="Brady C.L."/>
        </authorList>
    </citation>
    <scope>NUCLEOTIDE SEQUENCE</scope>
    <source>
        <strain evidence="3">SAM114</strain>
    </source>
</reference>
<dbReference type="Proteomes" id="UP000437931">
    <property type="component" value="Unassembled WGS sequence"/>
</dbReference>